<evidence type="ECO:0000256" key="2">
    <source>
        <dbReference type="ARBA" id="ARBA00022630"/>
    </source>
</evidence>
<comment type="caution">
    <text evidence="7">The sequence shown here is derived from an EMBL/GenBank/DDBJ whole genome shotgun (WGS) entry which is preliminary data.</text>
</comment>
<sequence>MDAEMPSVKYEPTEEKEIGSTCFGMSQPASFVGSSEPKIDERPDVCIANISSGATSKTHSIINVGDPNNDDPLLALKKKDKEVESQTSEITNWWLVMPKSYTIAVIGAGVSGLCAAREILREGHRVVVFEKSERIGGTWVYDPLTDSDSLFDSGIWRLELSRQAVHGSLYSSLRTNLPRPLMGFSDYPFPSPEDCFSDARAFPAHDEVLAFIEAFASDSGVLNVVRLGAVVVGVARVGNCKNKWTVEWRHVAQVPLTALEKEVFDAVVICNGHHTQPRLAYIPGIEKWPGKQTHSHNYRNPEPFKDQVVVIIGRGSSSHDISREVSKLAKEVHMASRATDFVLGKLNGHDNIWQHLMINHVQEDGLVTFDDGSTVVADVILHCTGYDYSFPFLKGNEIVRIDDNRVEPLFKHIFPPHLAPWISFIGLPNKAIIFLMIELQSRWVAKVLSGKATLPLEEDMIASVKERYVKMEEMQRPVHHTHYIAPDEPEYLNWLASEVGLPPVEEWKQQMYNSVMEYIKSHEDGFRDSTDSSFWISKSTDLVKQSVPVDELS</sequence>
<name>A0A835QMR6_VANPL</name>
<keyword evidence="8" id="KW-1185">Reference proteome</keyword>
<keyword evidence="6" id="KW-0503">Monooxygenase</keyword>
<evidence type="ECO:0000256" key="6">
    <source>
        <dbReference type="RuleBase" id="RU361177"/>
    </source>
</evidence>
<dbReference type="OrthoDB" id="337870at2759"/>
<dbReference type="SUPFAM" id="SSF51905">
    <property type="entry name" value="FAD/NAD(P)-binding domain"/>
    <property type="match status" value="2"/>
</dbReference>
<dbReference type="InterPro" id="IPR020946">
    <property type="entry name" value="Flavin_mOase-like"/>
</dbReference>
<dbReference type="InterPro" id="IPR000960">
    <property type="entry name" value="Flavin_mOase"/>
</dbReference>
<dbReference type="GO" id="GO:0004499">
    <property type="term" value="F:N,N-dimethylaniline monooxygenase activity"/>
    <property type="evidence" value="ECO:0007669"/>
    <property type="project" value="InterPro"/>
</dbReference>
<dbReference type="FunFam" id="3.50.50.60:FF:000099">
    <property type="entry name" value="Flavin-containing monooxygenase"/>
    <property type="match status" value="1"/>
</dbReference>
<evidence type="ECO:0000313" key="7">
    <source>
        <dbReference type="EMBL" id="KAG0473175.1"/>
    </source>
</evidence>
<comment type="cofactor">
    <cofactor evidence="6">
        <name>FAD</name>
        <dbReference type="ChEBI" id="CHEBI:57692"/>
    </cofactor>
</comment>
<evidence type="ECO:0000256" key="1">
    <source>
        <dbReference type="ARBA" id="ARBA00009183"/>
    </source>
</evidence>
<evidence type="ECO:0000313" key="8">
    <source>
        <dbReference type="Proteomes" id="UP000636800"/>
    </source>
</evidence>
<dbReference type="GO" id="GO:0050661">
    <property type="term" value="F:NADP binding"/>
    <property type="evidence" value="ECO:0007669"/>
    <property type="project" value="InterPro"/>
</dbReference>
<evidence type="ECO:0000256" key="3">
    <source>
        <dbReference type="ARBA" id="ARBA00022827"/>
    </source>
</evidence>
<keyword evidence="3 6" id="KW-0274">FAD</keyword>
<keyword evidence="4" id="KW-0521">NADP</keyword>
<dbReference type="EMBL" id="JADCNL010000007">
    <property type="protein sequence ID" value="KAG0473175.1"/>
    <property type="molecule type" value="Genomic_DNA"/>
</dbReference>
<dbReference type="Gene3D" id="3.50.50.60">
    <property type="entry name" value="FAD/NAD(P)-binding domain"/>
    <property type="match status" value="2"/>
</dbReference>
<dbReference type="InterPro" id="IPR050346">
    <property type="entry name" value="FMO-like"/>
</dbReference>
<accession>A0A835QMR6</accession>
<reference evidence="7 8" key="1">
    <citation type="journal article" date="2020" name="Nat. Food">
        <title>A phased Vanilla planifolia genome enables genetic improvement of flavour and production.</title>
        <authorList>
            <person name="Hasing T."/>
            <person name="Tang H."/>
            <person name="Brym M."/>
            <person name="Khazi F."/>
            <person name="Huang T."/>
            <person name="Chambers A.H."/>
        </authorList>
    </citation>
    <scope>NUCLEOTIDE SEQUENCE [LARGE SCALE GENOMIC DNA]</scope>
    <source>
        <tissue evidence="7">Leaf</tissue>
    </source>
</reference>
<gene>
    <name evidence="7" type="ORF">HPP92_015032</name>
</gene>
<dbReference type="Pfam" id="PF00743">
    <property type="entry name" value="FMO-like"/>
    <property type="match status" value="2"/>
</dbReference>
<dbReference type="InterPro" id="IPR036188">
    <property type="entry name" value="FAD/NAD-bd_sf"/>
</dbReference>
<evidence type="ECO:0000256" key="5">
    <source>
        <dbReference type="ARBA" id="ARBA00023002"/>
    </source>
</evidence>
<dbReference type="Proteomes" id="UP000636800">
    <property type="component" value="Chromosome 7"/>
</dbReference>
<evidence type="ECO:0000256" key="4">
    <source>
        <dbReference type="ARBA" id="ARBA00022857"/>
    </source>
</evidence>
<dbReference type="AlphaFoldDB" id="A0A835QMR6"/>
<proteinExistence type="inferred from homology"/>
<dbReference type="PRINTS" id="PR00370">
    <property type="entry name" value="FMOXYGENASE"/>
</dbReference>
<protein>
    <recommendedName>
        <fullName evidence="6">Flavin-containing monooxygenase</fullName>
        <ecNumber evidence="6">1.-.-.-</ecNumber>
    </recommendedName>
</protein>
<keyword evidence="5 6" id="KW-0560">Oxidoreductase</keyword>
<dbReference type="PANTHER" id="PTHR23023">
    <property type="entry name" value="DIMETHYLANILINE MONOOXYGENASE"/>
    <property type="match status" value="1"/>
</dbReference>
<organism evidence="7 8">
    <name type="scientific">Vanilla planifolia</name>
    <name type="common">Vanilla</name>
    <dbReference type="NCBI Taxonomy" id="51239"/>
    <lineage>
        <taxon>Eukaryota</taxon>
        <taxon>Viridiplantae</taxon>
        <taxon>Streptophyta</taxon>
        <taxon>Embryophyta</taxon>
        <taxon>Tracheophyta</taxon>
        <taxon>Spermatophyta</taxon>
        <taxon>Magnoliopsida</taxon>
        <taxon>Liliopsida</taxon>
        <taxon>Asparagales</taxon>
        <taxon>Orchidaceae</taxon>
        <taxon>Vanilloideae</taxon>
        <taxon>Vanilleae</taxon>
        <taxon>Vanilla</taxon>
    </lineage>
</organism>
<dbReference type="EC" id="1.-.-.-" evidence="6"/>
<dbReference type="GO" id="GO:0050660">
    <property type="term" value="F:flavin adenine dinucleotide binding"/>
    <property type="evidence" value="ECO:0007669"/>
    <property type="project" value="InterPro"/>
</dbReference>
<keyword evidence="2 6" id="KW-0285">Flavoprotein</keyword>
<comment type="similarity">
    <text evidence="1 6">Belongs to the FMO family.</text>
</comment>